<keyword evidence="4" id="KW-0804">Transcription</keyword>
<dbReference type="PANTHER" id="PTHR30126:SF5">
    <property type="entry name" value="HTH-TYPE TRANSCRIPTIONAL ACTIVATOR CMPR"/>
    <property type="match status" value="1"/>
</dbReference>
<dbReference type="PROSITE" id="PS50931">
    <property type="entry name" value="HTH_LYSR"/>
    <property type="match status" value="1"/>
</dbReference>
<evidence type="ECO:0000256" key="3">
    <source>
        <dbReference type="ARBA" id="ARBA00023125"/>
    </source>
</evidence>
<proteinExistence type="inferred from homology"/>
<organism evidence="6 7">
    <name type="scientific">Methylophilus aquaticus</name>
    <dbReference type="NCBI Taxonomy" id="1971610"/>
    <lineage>
        <taxon>Bacteria</taxon>
        <taxon>Pseudomonadati</taxon>
        <taxon>Pseudomonadota</taxon>
        <taxon>Betaproteobacteria</taxon>
        <taxon>Nitrosomonadales</taxon>
        <taxon>Methylophilaceae</taxon>
        <taxon>Methylophilus</taxon>
    </lineage>
</organism>
<evidence type="ECO:0000313" key="6">
    <source>
        <dbReference type="EMBL" id="MDP8567999.1"/>
    </source>
</evidence>
<comment type="similarity">
    <text evidence="1">Belongs to the LysR transcriptional regulatory family.</text>
</comment>
<dbReference type="Pfam" id="PF03466">
    <property type="entry name" value="LysR_substrate"/>
    <property type="match status" value="1"/>
</dbReference>
<dbReference type="PANTHER" id="PTHR30126">
    <property type="entry name" value="HTH-TYPE TRANSCRIPTIONAL REGULATOR"/>
    <property type="match status" value="1"/>
</dbReference>
<dbReference type="SUPFAM" id="SSF53850">
    <property type="entry name" value="Periplasmic binding protein-like II"/>
    <property type="match status" value="1"/>
</dbReference>
<dbReference type="InterPro" id="IPR000847">
    <property type="entry name" value="LysR_HTH_N"/>
</dbReference>
<reference evidence="7" key="1">
    <citation type="journal article" date="2019" name="Int. J. Syst. Evol. Microbiol.">
        <title>The Global Catalogue of Microorganisms (GCM) 10K type strain sequencing project: providing services to taxonomists for standard genome sequencing and annotation.</title>
        <authorList>
            <consortium name="The Broad Institute Genomics Platform"/>
            <consortium name="The Broad Institute Genome Sequencing Center for Infectious Disease"/>
            <person name="Wu L."/>
            <person name="Ma J."/>
        </authorList>
    </citation>
    <scope>NUCLEOTIDE SEQUENCE [LARGE SCALE GENOMIC DNA]</scope>
    <source>
        <strain evidence="7">VKM B-3159</strain>
    </source>
</reference>
<comment type="caution">
    <text evidence="6">The sequence shown here is derived from an EMBL/GenBank/DDBJ whole genome shotgun (WGS) entry which is preliminary data.</text>
</comment>
<dbReference type="InterPro" id="IPR036390">
    <property type="entry name" value="WH_DNA-bd_sf"/>
</dbReference>
<evidence type="ECO:0000256" key="4">
    <source>
        <dbReference type="ARBA" id="ARBA00023163"/>
    </source>
</evidence>
<sequence>MKNLTLRQMRIFITAAQLLSFSRAAETLHITTPAVSQQIREMEIDLSCALFNREKRSVSLTTAGEHFLGYALKVMATLEQAQQALQQLQGVYSGSLTIGLVSTTRYFFPTVLAAFQKEHPQVQLKVDVKNRAQLIDQLHSGEIDLAIMGKPPTGLLNQAQCFAAHPHVFIVPAHHPLAAQKRLAPEALNQYEIITREQGSGTRYIMEMFFNRHHLNPKVRIEISGNETIKQAVIADLGISLVSAHTISQELKNGQLSVVDIVDTPILRDWYVVMPQKRALSKAAEAFQHFMMAQAEALFAQIFPEHNTP</sequence>
<evidence type="ECO:0000256" key="1">
    <source>
        <dbReference type="ARBA" id="ARBA00009437"/>
    </source>
</evidence>
<gene>
    <name evidence="6" type="ORF">Q9291_09080</name>
</gene>
<name>A0ABT9JU69_9PROT</name>
<accession>A0ABT9JU69</accession>
<evidence type="ECO:0000313" key="7">
    <source>
        <dbReference type="Proteomes" id="UP001225906"/>
    </source>
</evidence>
<keyword evidence="3" id="KW-0238">DNA-binding</keyword>
<protein>
    <submittedName>
        <fullName evidence="6">LysR family transcriptional regulator</fullName>
    </submittedName>
</protein>
<feature type="domain" description="HTH lysR-type" evidence="5">
    <location>
        <begin position="4"/>
        <end position="61"/>
    </location>
</feature>
<dbReference type="RefSeq" id="WP_306389722.1">
    <property type="nucleotide sequence ID" value="NZ_JAVCAP010000019.1"/>
</dbReference>
<dbReference type="Proteomes" id="UP001225906">
    <property type="component" value="Unassembled WGS sequence"/>
</dbReference>
<dbReference type="EMBL" id="JAVCAP010000019">
    <property type="protein sequence ID" value="MDP8567999.1"/>
    <property type="molecule type" value="Genomic_DNA"/>
</dbReference>
<keyword evidence="7" id="KW-1185">Reference proteome</keyword>
<dbReference type="Gene3D" id="3.40.190.290">
    <property type="match status" value="1"/>
</dbReference>
<evidence type="ECO:0000256" key="2">
    <source>
        <dbReference type="ARBA" id="ARBA00023015"/>
    </source>
</evidence>
<evidence type="ECO:0000259" key="5">
    <source>
        <dbReference type="PROSITE" id="PS50931"/>
    </source>
</evidence>
<dbReference type="PRINTS" id="PR00039">
    <property type="entry name" value="HTHLYSR"/>
</dbReference>
<dbReference type="Pfam" id="PF00126">
    <property type="entry name" value="HTH_1"/>
    <property type="match status" value="1"/>
</dbReference>
<dbReference type="InterPro" id="IPR036388">
    <property type="entry name" value="WH-like_DNA-bd_sf"/>
</dbReference>
<keyword evidence="2" id="KW-0805">Transcription regulation</keyword>
<dbReference type="SUPFAM" id="SSF46785">
    <property type="entry name" value="Winged helix' DNA-binding domain"/>
    <property type="match status" value="1"/>
</dbReference>
<dbReference type="InterPro" id="IPR005119">
    <property type="entry name" value="LysR_subst-bd"/>
</dbReference>
<dbReference type="Gene3D" id="1.10.10.10">
    <property type="entry name" value="Winged helix-like DNA-binding domain superfamily/Winged helix DNA-binding domain"/>
    <property type="match status" value="1"/>
</dbReference>